<dbReference type="STRING" id="272621.LBA0333"/>
<dbReference type="SUPFAM" id="SSF46785">
    <property type="entry name" value="Winged helix' DNA-binding domain"/>
    <property type="match status" value="1"/>
</dbReference>
<dbReference type="AlphaFoldDB" id="Q5FM49"/>
<evidence type="ECO:0008006" key="3">
    <source>
        <dbReference type="Google" id="ProtNLM"/>
    </source>
</evidence>
<gene>
    <name evidence="1" type="ordered locus">LBA0333</name>
</gene>
<accession>Q5FM49</accession>
<keyword evidence="2" id="KW-1185">Reference proteome</keyword>
<dbReference type="InterPro" id="IPR036390">
    <property type="entry name" value="WH_DNA-bd_sf"/>
</dbReference>
<proteinExistence type="predicted"/>
<dbReference type="OrthoDB" id="2300994at2"/>
<dbReference type="Proteomes" id="UP000006381">
    <property type="component" value="Chromosome"/>
</dbReference>
<dbReference type="EMBL" id="CP000033">
    <property type="protein sequence ID" value="AAV42225.1"/>
    <property type="molecule type" value="Genomic_DNA"/>
</dbReference>
<evidence type="ECO:0000313" key="1">
    <source>
        <dbReference type="EMBL" id="AAV42225.1"/>
    </source>
</evidence>
<dbReference type="HOGENOM" id="CLU_144030_1_1_9"/>
<dbReference type="KEGG" id="lac:LBA0333"/>
<reference evidence="1 2" key="1">
    <citation type="journal article" date="2005" name="Proc. Natl. Acad. Sci. U.S.A.">
        <title>Complete genome sequence of the probiotic lactic acid bacterium Lactobacillus acidophilus NCFM.</title>
        <authorList>
            <person name="Altermann E."/>
            <person name="Russell W.M."/>
            <person name="Azcarate-Peril M.A."/>
            <person name="Barrangou R."/>
            <person name="Buck B.L."/>
            <person name="McAuliffe O."/>
            <person name="Souther N."/>
            <person name="Dobson A."/>
            <person name="Duong T."/>
            <person name="Callanan M."/>
            <person name="Lick S."/>
            <person name="Hamrick A."/>
            <person name="Cano R."/>
            <person name="Klaenhammer T.R."/>
        </authorList>
    </citation>
    <scope>NUCLEOTIDE SEQUENCE [LARGE SCALE GENOMIC DNA]</scope>
    <source>
        <strain evidence="2">ATCC 700396 / NCK56 / N2 / NCFM</strain>
    </source>
</reference>
<dbReference type="RefSeq" id="WP_003549065.1">
    <property type="nucleotide sequence ID" value="NC_006814.3"/>
</dbReference>
<dbReference type="Gene3D" id="1.10.10.10">
    <property type="entry name" value="Winged helix-like DNA-binding domain superfamily/Winged helix DNA-binding domain"/>
    <property type="match status" value="1"/>
</dbReference>
<dbReference type="eggNOG" id="ENOG5033M09">
    <property type="taxonomic scope" value="Bacteria"/>
</dbReference>
<evidence type="ECO:0000313" key="2">
    <source>
        <dbReference type="Proteomes" id="UP000006381"/>
    </source>
</evidence>
<dbReference type="BioCyc" id="LACI272621:G1G49-327-MONOMER"/>
<organism evidence="2">
    <name type="scientific">Lactobacillus acidophilus (strain ATCC 700396 / NCK56 / N2 / NCFM)</name>
    <dbReference type="NCBI Taxonomy" id="272621"/>
    <lineage>
        <taxon>Bacteria</taxon>
        <taxon>Bacillati</taxon>
        <taxon>Bacillota</taxon>
        <taxon>Bacilli</taxon>
        <taxon>Lactobacillales</taxon>
        <taxon>Lactobacillaceae</taxon>
        <taxon>Lactobacillus</taxon>
    </lineage>
</organism>
<name>Q5FM49_LACAC</name>
<dbReference type="PATRIC" id="fig|272621.13.peg.319"/>
<sequence>MKQDYNPNDLKANKNNYFNIAYKILLYLKYCYENGIEVDPDILSSENIGISEKQFVLTLQMLLEDGYIKGVSLKPTIQGPTIICNIQDTYATSSGLQYLIENSMMHKAYKVSKEVRDWIPLLK</sequence>
<dbReference type="InterPro" id="IPR036388">
    <property type="entry name" value="WH-like_DNA-bd_sf"/>
</dbReference>
<dbReference type="InterPro" id="IPR018597">
    <property type="entry name" value="Phage_Tuc2009_YjcQ"/>
</dbReference>
<protein>
    <recommendedName>
        <fullName evidence="3">Head protein</fullName>
    </recommendedName>
</protein>
<dbReference type="Pfam" id="PF09639">
    <property type="entry name" value="YjcQ"/>
    <property type="match status" value="1"/>
</dbReference>